<evidence type="ECO:0000256" key="5">
    <source>
        <dbReference type="ARBA" id="ARBA00045658"/>
    </source>
</evidence>
<dbReference type="GO" id="GO:0005737">
    <property type="term" value="C:cytoplasm"/>
    <property type="evidence" value="ECO:0007669"/>
    <property type="project" value="TreeGrafter"/>
</dbReference>
<dbReference type="RefSeq" id="WP_130040132.1">
    <property type="nucleotide sequence ID" value="NZ_JACCEV010000003.1"/>
</dbReference>
<proteinExistence type="inferred from homology"/>
<evidence type="ECO:0000313" key="10">
    <source>
        <dbReference type="EMBL" id="NYT86569.1"/>
    </source>
</evidence>
<organism evidence="10 11">
    <name type="scientific">Pollutimonas harenae</name>
    <dbReference type="NCBI Taxonomy" id="657015"/>
    <lineage>
        <taxon>Bacteria</taxon>
        <taxon>Pseudomonadati</taxon>
        <taxon>Pseudomonadota</taxon>
        <taxon>Betaproteobacteria</taxon>
        <taxon>Burkholderiales</taxon>
        <taxon>Alcaligenaceae</taxon>
        <taxon>Pollutimonas</taxon>
    </lineage>
</organism>
<name>A0A853H3U8_9BURK</name>
<comment type="function">
    <text evidence="5">Zinc chaperone that directly transfers zinc cofactor to target proteins, thereby activating them. Zinc is transferred from the CXCC motif in the GTPase domain to the zinc binding site in target proteins in a process requiring GTP hydrolysis.</text>
</comment>
<sequence>MAGKIPVMVVSGFLGSGKTTLLNHLLAQSREAGDASIHGHTVVLVNELGAISLDHDRFLPLDDHIVLLESGCICCGVRGNLVNALRQLFLDALHRKIPLFSTVLIETTGIADPAPVMYTLQYERFLADRYIYAGCLTLVDGEHGVQQLQRHPEAVQQVALADLLAISKSDRVGSDHILGLRQALQRLNPVAPVLLTQELPGLKLLLNKVAELGRNSLPRDKASMWAGQAMVNQASAHAGVGVLMMKWDQPWKRSESMRALPELLACMDEGLLRLKGRIRFQGDAYASAVHAVHQHLYPIEPIVESQQEVPEAGTSKAGSVRGSENPEIDSSASVLLFIYRNLDETHLLGRVHALFPGGQQVLSPEGNFIQ</sequence>
<dbReference type="PANTHER" id="PTHR13748:SF62">
    <property type="entry name" value="COBW DOMAIN-CONTAINING PROTEIN"/>
    <property type="match status" value="1"/>
</dbReference>
<keyword evidence="3" id="KW-0143">Chaperone</keyword>
<evidence type="ECO:0000259" key="9">
    <source>
        <dbReference type="Pfam" id="PF07683"/>
    </source>
</evidence>
<gene>
    <name evidence="10" type="ORF">H0A62_13230</name>
</gene>
<dbReference type="SUPFAM" id="SSF90002">
    <property type="entry name" value="Hypothetical protein YjiA, C-terminal domain"/>
    <property type="match status" value="1"/>
</dbReference>
<evidence type="ECO:0000256" key="1">
    <source>
        <dbReference type="ARBA" id="ARBA00022741"/>
    </source>
</evidence>
<evidence type="ECO:0000313" key="11">
    <source>
        <dbReference type="Proteomes" id="UP000554144"/>
    </source>
</evidence>
<dbReference type="InterPro" id="IPR003495">
    <property type="entry name" value="CobW/HypB/UreG_nucleotide-bd"/>
</dbReference>
<dbReference type="SUPFAM" id="SSF52540">
    <property type="entry name" value="P-loop containing nucleoside triphosphate hydrolases"/>
    <property type="match status" value="1"/>
</dbReference>
<dbReference type="Gene3D" id="3.30.1220.10">
    <property type="entry name" value="CobW-like, C-terminal domain"/>
    <property type="match status" value="1"/>
</dbReference>
<dbReference type="GO" id="GO:0000166">
    <property type="term" value="F:nucleotide binding"/>
    <property type="evidence" value="ECO:0007669"/>
    <property type="project" value="UniProtKB-KW"/>
</dbReference>
<dbReference type="Proteomes" id="UP000554144">
    <property type="component" value="Unassembled WGS sequence"/>
</dbReference>
<dbReference type="InterPro" id="IPR051316">
    <property type="entry name" value="Zinc-reg_GTPase_activator"/>
</dbReference>
<evidence type="ECO:0000259" key="8">
    <source>
        <dbReference type="Pfam" id="PF02492"/>
    </source>
</evidence>
<comment type="catalytic activity">
    <reaction evidence="6">
        <text>GTP + H2O = GDP + phosphate + H(+)</text>
        <dbReference type="Rhea" id="RHEA:19669"/>
        <dbReference type="ChEBI" id="CHEBI:15377"/>
        <dbReference type="ChEBI" id="CHEBI:15378"/>
        <dbReference type="ChEBI" id="CHEBI:37565"/>
        <dbReference type="ChEBI" id="CHEBI:43474"/>
        <dbReference type="ChEBI" id="CHEBI:58189"/>
    </reaction>
    <physiologicalReaction direction="left-to-right" evidence="6">
        <dbReference type="Rhea" id="RHEA:19670"/>
    </physiologicalReaction>
</comment>
<dbReference type="Pfam" id="PF07683">
    <property type="entry name" value="CobW_C"/>
    <property type="match status" value="1"/>
</dbReference>
<keyword evidence="1" id="KW-0547">Nucleotide-binding</keyword>
<dbReference type="Pfam" id="PF02492">
    <property type="entry name" value="cobW"/>
    <property type="match status" value="1"/>
</dbReference>
<dbReference type="InterPro" id="IPR027417">
    <property type="entry name" value="P-loop_NTPase"/>
</dbReference>
<dbReference type="Gene3D" id="3.40.50.300">
    <property type="entry name" value="P-loop containing nucleotide triphosphate hydrolases"/>
    <property type="match status" value="1"/>
</dbReference>
<protein>
    <submittedName>
        <fullName evidence="10">GTP-binding protein</fullName>
    </submittedName>
</protein>
<comment type="caution">
    <text evidence="10">The sequence shown here is derived from an EMBL/GenBank/DDBJ whole genome shotgun (WGS) entry which is preliminary data.</text>
</comment>
<feature type="domain" description="CobW C-terminal" evidence="9">
    <location>
        <begin position="246"/>
        <end position="348"/>
    </location>
</feature>
<dbReference type="EMBL" id="JACCEV010000003">
    <property type="protein sequence ID" value="NYT86569.1"/>
    <property type="molecule type" value="Genomic_DNA"/>
</dbReference>
<feature type="region of interest" description="Disordered" evidence="7">
    <location>
        <begin position="307"/>
        <end position="327"/>
    </location>
</feature>
<dbReference type="OrthoDB" id="9808822at2"/>
<evidence type="ECO:0000256" key="7">
    <source>
        <dbReference type="SAM" id="MobiDB-lite"/>
    </source>
</evidence>
<keyword evidence="2" id="KW-0378">Hydrolase</keyword>
<evidence type="ECO:0000256" key="3">
    <source>
        <dbReference type="ARBA" id="ARBA00023186"/>
    </source>
</evidence>
<dbReference type="InterPro" id="IPR011629">
    <property type="entry name" value="CobW-like_C"/>
</dbReference>
<keyword evidence="11" id="KW-1185">Reference proteome</keyword>
<dbReference type="PANTHER" id="PTHR13748">
    <property type="entry name" value="COBW-RELATED"/>
    <property type="match status" value="1"/>
</dbReference>
<comment type="similarity">
    <text evidence="4">Belongs to the SIMIBI class G3E GTPase family. ZNG1 subfamily.</text>
</comment>
<dbReference type="AlphaFoldDB" id="A0A853H3U8"/>
<evidence type="ECO:0000256" key="2">
    <source>
        <dbReference type="ARBA" id="ARBA00022801"/>
    </source>
</evidence>
<feature type="domain" description="CobW/HypB/UreG nucleotide-binding" evidence="8">
    <location>
        <begin position="6"/>
        <end position="193"/>
    </location>
</feature>
<reference evidence="10 11" key="1">
    <citation type="submission" date="2020-07" db="EMBL/GenBank/DDBJ databases">
        <title>Taxonomic revisions and descriptions of new bacterial species based on genomic comparisons in the high-G+C-content subgroup of the family Alcaligenaceae.</title>
        <authorList>
            <person name="Szabo A."/>
            <person name="Felfoldi T."/>
        </authorList>
    </citation>
    <scope>NUCLEOTIDE SEQUENCE [LARGE SCALE GENOMIC DNA]</scope>
    <source>
        <strain evidence="10 11">DSM 25667</strain>
    </source>
</reference>
<accession>A0A853H3U8</accession>
<dbReference type="CDD" id="cd03112">
    <property type="entry name" value="CobW-like"/>
    <property type="match status" value="1"/>
</dbReference>
<dbReference type="GO" id="GO:0016787">
    <property type="term" value="F:hydrolase activity"/>
    <property type="evidence" value="ECO:0007669"/>
    <property type="project" value="UniProtKB-KW"/>
</dbReference>
<evidence type="ECO:0000256" key="6">
    <source>
        <dbReference type="ARBA" id="ARBA00049117"/>
    </source>
</evidence>
<dbReference type="InterPro" id="IPR036627">
    <property type="entry name" value="CobW-likC_sf"/>
</dbReference>
<evidence type="ECO:0000256" key="4">
    <source>
        <dbReference type="ARBA" id="ARBA00034320"/>
    </source>
</evidence>